<dbReference type="InterPro" id="IPR029063">
    <property type="entry name" value="SAM-dependent_MTases_sf"/>
</dbReference>
<dbReference type="Proteomes" id="UP001060164">
    <property type="component" value="Chromosome"/>
</dbReference>
<dbReference type="GO" id="GO:0032259">
    <property type="term" value="P:methylation"/>
    <property type="evidence" value="ECO:0007669"/>
    <property type="project" value="UniProtKB-KW"/>
</dbReference>
<gene>
    <name evidence="2" type="ORF">NQ502_03835</name>
</gene>
<dbReference type="CDD" id="cd02440">
    <property type="entry name" value="AdoMet_MTases"/>
    <property type="match status" value="1"/>
</dbReference>
<feature type="domain" description="Methyltransferase type 11" evidence="1">
    <location>
        <begin position="48"/>
        <end position="140"/>
    </location>
</feature>
<keyword evidence="2" id="KW-0808">Transferase</keyword>
<dbReference type="GO" id="GO:0008168">
    <property type="term" value="F:methyltransferase activity"/>
    <property type="evidence" value="ECO:0007669"/>
    <property type="project" value="UniProtKB-KW"/>
</dbReference>
<keyword evidence="2" id="KW-0489">Methyltransferase</keyword>
<protein>
    <submittedName>
        <fullName evidence="2">Methyltransferase domain-containing protein</fullName>
    </submittedName>
</protein>
<reference evidence="2" key="1">
    <citation type="journal article" date="2022" name="Cell">
        <title>Design, construction, and in vivo augmentation of a complex gut microbiome.</title>
        <authorList>
            <person name="Cheng A.G."/>
            <person name="Ho P.Y."/>
            <person name="Aranda-Diaz A."/>
            <person name="Jain S."/>
            <person name="Yu F.B."/>
            <person name="Meng X."/>
            <person name="Wang M."/>
            <person name="Iakiviak M."/>
            <person name="Nagashima K."/>
            <person name="Zhao A."/>
            <person name="Murugkar P."/>
            <person name="Patil A."/>
            <person name="Atabakhsh K."/>
            <person name="Weakley A."/>
            <person name="Yan J."/>
            <person name="Brumbaugh A.R."/>
            <person name="Higginbottom S."/>
            <person name="Dimas A."/>
            <person name="Shiver A.L."/>
            <person name="Deutschbauer A."/>
            <person name="Neff N."/>
            <person name="Sonnenburg J.L."/>
            <person name="Huang K.C."/>
            <person name="Fischbach M.A."/>
        </authorList>
    </citation>
    <scope>NUCLEOTIDE SEQUENCE</scope>
    <source>
        <strain evidence="2">DSM 19829</strain>
    </source>
</reference>
<dbReference type="InterPro" id="IPR013216">
    <property type="entry name" value="Methyltransf_11"/>
</dbReference>
<dbReference type="PANTHER" id="PTHR43861:SF1">
    <property type="entry name" value="TRANS-ACONITATE 2-METHYLTRANSFERASE"/>
    <property type="match status" value="1"/>
</dbReference>
<dbReference type="Gene3D" id="3.40.50.150">
    <property type="entry name" value="Vaccinia Virus protein VP39"/>
    <property type="match status" value="1"/>
</dbReference>
<evidence type="ECO:0000313" key="2">
    <source>
        <dbReference type="EMBL" id="UWP60195.1"/>
    </source>
</evidence>
<sequence length="212" mass="23877">MGKKTEQSRKVYNEMAWEYDSAPEGNYTRPHKEEIVKKAVLRAGDNILDVACGNGYLLGELSQKAKVNAFGIDISENMIAAARERYPACTFAVSPCTPLGFENESMDVITVSCAFHHFETPQAFANECMRILKKSGKVFIAEPFFSPVVRWIANTVVFPLSRTGDVRVYNQKELQLFFELAGFTDIESYTRGTVLFFSARKGTSPCRTEERK</sequence>
<evidence type="ECO:0000259" key="1">
    <source>
        <dbReference type="Pfam" id="PF08241"/>
    </source>
</evidence>
<accession>A0ABY5VI03</accession>
<keyword evidence="3" id="KW-1185">Reference proteome</keyword>
<proteinExistence type="predicted"/>
<name>A0ABY5VI03_9FIRM</name>
<organism evidence="2 3">
    <name type="scientific">Ruminococcus gauvreauii</name>
    <dbReference type="NCBI Taxonomy" id="438033"/>
    <lineage>
        <taxon>Bacteria</taxon>
        <taxon>Bacillati</taxon>
        <taxon>Bacillota</taxon>
        <taxon>Clostridia</taxon>
        <taxon>Eubacteriales</taxon>
        <taxon>Oscillospiraceae</taxon>
        <taxon>Ruminococcus</taxon>
    </lineage>
</organism>
<dbReference type="EMBL" id="CP102290">
    <property type="protein sequence ID" value="UWP60195.1"/>
    <property type="molecule type" value="Genomic_DNA"/>
</dbReference>
<evidence type="ECO:0000313" key="3">
    <source>
        <dbReference type="Proteomes" id="UP001060164"/>
    </source>
</evidence>
<dbReference type="Pfam" id="PF08241">
    <property type="entry name" value="Methyltransf_11"/>
    <property type="match status" value="1"/>
</dbReference>
<dbReference type="PANTHER" id="PTHR43861">
    <property type="entry name" value="TRANS-ACONITATE 2-METHYLTRANSFERASE-RELATED"/>
    <property type="match status" value="1"/>
</dbReference>
<dbReference type="RefSeq" id="WP_044983433.1">
    <property type="nucleotide sequence ID" value="NZ_CABLBR010000025.1"/>
</dbReference>
<dbReference type="SUPFAM" id="SSF53335">
    <property type="entry name" value="S-adenosyl-L-methionine-dependent methyltransferases"/>
    <property type="match status" value="1"/>
</dbReference>